<keyword evidence="2" id="KW-1133">Transmembrane helix</keyword>
<comment type="caution">
    <text evidence="3">The sequence shown here is derived from an EMBL/GenBank/DDBJ whole genome shotgun (WGS) entry which is preliminary data.</text>
</comment>
<dbReference type="EMBL" id="LBFI01000001">
    <property type="protein sequence ID" value="KKM47354.1"/>
    <property type="molecule type" value="Genomic_DNA"/>
</dbReference>
<evidence type="ECO:0000256" key="2">
    <source>
        <dbReference type="SAM" id="Phobius"/>
    </source>
</evidence>
<organism evidence="3 4">
    <name type="scientific">Rathayibacter toxicus</name>
    <dbReference type="NCBI Taxonomy" id="145458"/>
    <lineage>
        <taxon>Bacteria</taxon>
        <taxon>Bacillati</taxon>
        <taxon>Actinomycetota</taxon>
        <taxon>Actinomycetes</taxon>
        <taxon>Micrococcales</taxon>
        <taxon>Microbacteriaceae</taxon>
        <taxon>Rathayibacter</taxon>
    </lineage>
</organism>
<dbReference type="AlphaFoldDB" id="A0A0U1PW07"/>
<dbReference type="Proteomes" id="UP000052979">
    <property type="component" value="Unassembled WGS sequence"/>
</dbReference>
<keyword evidence="4" id="KW-1185">Reference proteome</keyword>
<keyword evidence="2" id="KW-0812">Transmembrane</keyword>
<name>A0A0U1PW07_9MICO</name>
<evidence type="ECO:0000313" key="3">
    <source>
        <dbReference type="EMBL" id="KKM47354.1"/>
    </source>
</evidence>
<feature type="transmembrane region" description="Helical" evidence="2">
    <location>
        <begin position="232"/>
        <end position="255"/>
    </location>
</feature>
<dbReference type="PATRIC" id="fig|145458.8.peg.99"/>
<evidence type="ECO:0000313" key="4">
    <source>
        <dbReference type="Proteomes" id="UP000052979"/>
    </source>
</evidence>
<feature type="transmembrane region" description="Helical" evidence="2">
    <location>
        <begin position="319"/>
        <end position="338"/>
    </location>
</feature>
<keyword evidence="2" id="KW-0472">Membrane</keyword>
<feature type="transmembrane region" description="Helical" evidence="2">
    <location>
        <begin position="153"/>
        <end position="183"/>
    </location>
</feature>
<dbReference type="STRING" id="145458.APU90_08375"/>
<accession>A0A0U1PW07</accession>
<dbReference type="eggNOG" id="COG4223">
    <property type="taxonomic scope" value="Bacteria"/>
</dbReference>
<feature type="transmembrane region" description="Helical" evidence="2">
    <location>
        <begin position="204"/>
        <end position="226"/>
    </location>
</feature>
<feature type="region of interest" description="Disordered" evidence="1">
    <location>
        <begin position="1"/>
        <end position="41"/>
    </location>
</feature>
<evidence type="ECO:0000256" key="1">
    <source>
        <dbReference type="SAM" id="MobiDB-lite"/>
    </source>
</evidence>
<feature type="transmembrane region" description="Helical" evidence="2">
    <location>
        <begin position="108"/>
        <end position="133"/>
    </location>
</feature>
<evidence type="ECO:0008006" key="5">
    <source>
        <dbReference type="Google" id="ProtNLM"/>
    </source>
</evidence>
<gene>
    <name evidence="3" type="ORF">VT73_00485</name>
</gene>
<feature type="compositionally biased region" description="Pro residues" evidence="1">
    <location>
        <begin position="30"/>
        <end position="40"/>
    </location>
</feature>
<sequence length="414" mass="42708">MRRMTDAAQWPPPTGRQGDDPDSAGQKKSPPVPPPIPPVTSIPAAGIVPPVFSAPVGSPGAGQPFADTASPRWTPPPRHGLVPLRPLSFSTLLGASFQLLRRSPRTTLGVALVLQGLGTVLSVAIYGAIVLLAAGRVSQAAPADRNAVEAGSIALAVVAGLIPLAVSLTTGVVVQGVVVLEVSRGVLGQRPTLPNLLSRLRGRFGALIGWTLLQALGVILLALTAVAMATPLFILTIQGAGTGTLITGILLLIVAALAATTIGVWLSTKLALVPSLLVIERLPLGHAVARSWQLVAGSFWRTFGALALMTVIIQTASQVLATPITLLVPIGSALIAPTDQNARAVISAVVMLLSMAVGLVIGAAGTVLDSALSGLLYLDRRMRREGFDLVLLRYVEDHAAGRSPADPFPAPERS</sequence>
<proteinExistence type="predicted"/>
<feature type="transmembrane region" description="Helical" evidence="2">
    <location>
        <begin position="344"/>
        <end position="377"/>
    </location>
</feature>
<reference evidence="3 4" key="1">
    <citation type="submission" date="2015-04" db="EMBL/GenBank/DDBJ databases">
        <title>Draft genome sequence of Rathayibacter toxicus strain FH-142 (AKA 70134 or CS 32), a Western Australian isolate.</title>
        <authorList>
            <consortium name="Consortium for Microbial Forensics and Genomics (microFORGE)"/>
            <person name="Knight B.M."/>
            <person name="Roberts D.P."/>
            <person name="Lin D."/>
            <person name="Hari K."/>
            <person name="Fletcher J."/>
            <person name="Melcher U."/>
            <person name="Blagden T."/>
            <person name="Luster D.G."/>
            <person name="Sechler A.J."/>
            <person name="Schneider W.L."/>
            <person name="Winegar R.A."/>
        </authorList>
    </citation>
    <scope>NUCLEOTIDE SEQUENCE [LARGE SCALE GENOMIC DNA]</scope>
    <source>
        <strain evidence="3 4">FH142</strain>
    </source>
</reference>
<feature type="transmembrane region" description="Helical" evidence="2">
    <location>
        <begin position="291"/>
        <end position="312"/>
    </location>
</feature>
<protein>
    <recommendedName>
        <fullName evidence="5">Glycerophosphoryl diester phosphodiesterase membrane domain-containing protein</fullName>
    </recommendedName>
</protein>